<dbReference type="AlphaFoldDB" id="I0IR41"/>
<name>I0IR41_LEPFC</name>
<gene>
    <name evidence="1" type="ordered locus">LFE_2066</name>
</gene>
<protein>
    <recommendedName>
        <fullName evidence="3">YkgJ family cysteine cluster protein</fullName>
    </recommendedName>
</protein>
<dbReference type="STRING" id="1162668.LFE_2066"/>
<dbReference type="Proteomes" id="UP000007382">
    <property type="component" value="Chromosome"/>
</dbReference>
<dbReference type="KEGG" id="lfc:LFE_2066"/>
<sequence length="248" mass="28076">MSEHPEETGADPKFWEEGPTLQIGHPVFMNYRREEFHPPFALMEEMIARLESIENEGSRLPENPEWAKKALRSIYALVDELGSQIASGMSCNAGCSACCRVMVSTSSVEAALMIDRLSVEPEDRKESWMEIVRDRNARLKELAAKTSPPADLSTFEGLLATCEDWEKENLPCPFLGEGNLCSIYEDRPLLCRVCWVLTDPEDCNPGAGPPVKFRTKVFEKAYFVVRDISRRHLKNGSVSPIPWWLESH</sequence>
<dbReference type="InterPro" id="IPR005358">
    <property type="entry name" value="Puta_zinc/iron-chelating_dom"/>
</dbReference>
<dbReference type="RefSeq" id="WP_014450224.1">
    <property type="nucleotide sequence ID" value="NC_017094.1"/>
</dbReference>
<dbReference type="PATRIC" id="fig|1162668.3.peg.2449"/>
<accession>I0IR41</accession>
<dbReference type="EMBL" id="AP012342">
    <property type="protein sequence ID" value="BAM07740.1"/>
    <property type="molecule type" value="Genomic_DNA"/>
</dbReference>
<proteinExistence type="predicted"/>
<keyword evidence="2" id="KW-1185">Reference proteome</keyword>
<dbReference type="eggNOG" id="COG0727">
    <property type="taxonomic scope" value="Bacteria"/>
</dbReference>
<reference evidence="2" key="2">
    <citation type="submission" date="2012-03" db="EMBL/GenBank/DDBJ databases">
        <title>The complete genome sequence of the pioneer microbe on fresh volcanic deposit, Leptospirillum ferrooxidans strain C2-3.</title>
        <authorList>
            <person name="Fujimura R."/>
            <person name="Sato Y."/>
            <person name="Nishizawa T."/>
            <person name="Nanba K."/>
            <person name="Oshima K."/>
            <person name="Hattori M."/>
            <person name="Kamijo T."/>
            <person name="Ohta H."/>
        </authorList>
    </citation>
    <scope>NUCLEOTIDE SEQUENCE [LARGE SCALE GENOMIC DNA]</scope>
    <source>
        <strain evidence="2">C2-3</strain>
    </source>
</reference>
<evidence type="ECO:0008006" key="3">
    <source>
        <dbReference type="Google" id="ProtNLM"/>
    </source>
</evidence>
<dbReference type="HOGENOM" id="CLU_1123442_0_0_0"/>
<dbReference type="Pfam" id="PF03692">
    <property type="entry name" value="CxxCxxCC"/>
    <property type="match status" value="1"/>
</dbReference>
<evidence type="ECO:0000313" key="2">
    <source>
        <dbReference type="Proteomes" id="UP000007382"/>
    </source>
</evidence>
<reference evidence="1 2" key="1">
    <citation type="journal article" date="2012" name="J. Bacteriol.">
        <title>Complete Genome Sequence of Leptospirillum ferrooxidans Strain C2-3, Isolated from a Fresh Volcanic Ash Deposit on the Island of Miyake, Japan.</title>
        <authorList>
            <person name="Fujimura R."/>
            <person name="Sato Y."/>
            <person name="Nishizawa T."/>
            <person name="Oshima K."/>
            <person name="Kim S.-W."/>
            <person name="Hattori M."/>
            <person name="Kamijo T."/>
            <person name="Ohta H."/>
        </authorList>
    </citation>
    <scope>NUCLEOTIDE SEQUENCE [LARGE SCALE GENOMIC DNA]</scope>
    <source>
        <strain evidence="1 2">C2-3</strain>
    </source>
</reference>
<evidence type="ECO:0000313" key="1">
    <source>
        <dbReference type="EMBL" id="BAM07740.1"/>
    </source>
</evidence>
<organism evidence="1 2">
    <name type="scientific">Leptospirillum ferrooxidans (strain C2-3)</name>
    <dbReference type="NCBI Taxonomy" id="1162668"/>
    <lineage>
        <taxon>Bacteria</taxon>
        <taxon>Pseudomonadati</taxon>
        <taxon>Nitrospirota</taxon>
        <taxon>Nitrospiria</taxon>
        <taxon>Nitrospirales</taxon>
        <taxon>Nitrospiraceae</taxon>
        <taxon>Leptospirillum</taxon>
    </lineage>
</organism>